<dbReference type="NCBIfam" id="TIGR02795">
    <property type="entry name" value="tol_pal_ybgF"/>
    <property type="match status" value="1"/>
</dbReference>
<dbReference type="InterPro" id="IPR039565">
    <property type="entry name" value="BamD-like"/>
</dbReference>
<dbReference type="Proteomes" id="UP001082899">
    <property type="component" value="Unassembled WGS sequence"/>
</dbReference>
<comment type="function">
    <text evidence="2">Mediates coordination of peptidoglycan synthesis and outer membrane constriction during cell division.</text>
</comment>
<dbReference type="Gene3D" id="1.20.5.110">
    <property type="match status" value="1"/>
</dbReference>
<dbReference type="Pfam" id="PF16331">
    <property type="entry name" value="TolA_bind_tri"/>
    <property type="match status" value="1"/>
</dbReference>
<evidence type="ECO:0000313" key="6">
    <source>
        <dbReference type="Proteomes" id="UP001082899"/>
    </source>
</evidence>
<comment type="caution">
    <text evidence="5">The sequence shown here is derived from an EMBL/GenBank/DDBJ whole genome shotgun (WGS) entry which is preliminary data.</text>
</comment>
<organism evidence="5 6">
    <name type="scientific">Robbsia betulipollinis</name>
    <dbReference type="NCBI Taxonomy" id="2981849"/>
    <lineage>
        <taxon>Bacteria</taxon>
        <taxon>Pseudomonadati</taxon>
        <taxon>Pseudomonadota</taxon>
        <taxon>Betaproteobacteria</taxon>
        <taxon>Burkholderiales</taxon>
        <taxon>Burkholderiaceae</taxon>
        <taxon>Robbsia</taxon>
    </lineage>
</organism>
<gene>
    <name evidence="5" type="primary">ybgF</name>
    <name evidence="2" type="synonym">cpoB</name>
    <name evidence="5" type="ORF">OVY01_10490</name>
</gene>
<sequence precursor="true">MQRKSLRFNLSRTAFVALTAWGALFAAPAHAFSDDDARKAILELRSRLDTTNNQLSAAQRAVIDLQNRLDQAQQQIATVRGQNEELTNQLATVQSTQKDYYADLDARLKKFEPQQQTVDGVQGTVQPGETEAFNAALQQFRSGDFKGAGGAFSEFVKRYPQSPYKPTALFWLGNAYYAQRDYAKSTATLKSVIDGYPTHPRAAEALLAIANNQAEQGQASAARKTLQQVITQYAGSPSAQAAQDRLAKLH</sequence>
<feature type="chain" id="PRO_5044942124" description="Cell division coordinator CpoB" evidence="2">
    <location>
        <begin position="32"/>
        <end position="250"/>
    </location>
</feature>
<name>A0ABT3ZML3_9BURK</name>
<comment type="subcellular location">
    <subcellularLocation>
        <location evidence="2">Periplasm</location>
    </subcellularLocation>
</comment>
<keyword evidence="2" id="KW-0175">Coiled coil</keyword>
<evidence type="ECO:0000313" key="5">
    <source>
        <dbReference type="EMBL" id="MCY0387652.1"/>
    </source>
</evidence>
<evidence type="ECO:0000256" key="1">
    <source>
        <dbReference type="ARBA" id="ARBA00022729"/>
    </source>
</evidence>
<keyword evidence="2" id="KW-0132">Cell division</keyword>
<dbReference type="Gene3D" id="1.25.40.10">
    <property type="entry name" value="Tetratricopeptide repeat domain"/>
    <property type="match status" value="1"/>
</dbReference>
<keyword evidence="6" id="KW-1185">Reference proteome</keyword>
<feature type="signal peptide" evidence="2">
    <location>
        <begin position="1"/>
        <end position="31"/>
    </location>
</feature>
<dbReference type="Pfam" id="PF13525">
    <property type="entry name" value="YfiO"/>
    <property type="match status" value="1"/>
</dbReference>
<proteinExistence type="inferred from homology"/>
<keyword evidence="2" id="KW-0131">Cell cycle</keyword>
<dbReference type="InterPro" id="IPR034706">
    <property type="entry name" value="CpoB"/>
</dbReference>
<feature type="coiled-coil region" evidence="2">
    <location>
        <begin position="41"/>
        <end position="96"/>
    </location>
</feature>
<protein>
    <recommendedName>
        <fullName evidence="2">Cell division coordinator CpoB</fullName>
    </recommendedName>
</protein>
<evidence type="ECO:0000256" key="2">
    <source>
        <dbReference type="HAMAP-Rule" id="MF_02066"/>
    </source>
</evidence>
<evidence type="ECO:0000259" key="3">
    <source>
        <dbReference type="Pfam" id="PF13525"/>
    </source>
</evidence>
<feature type="domain" description="Outer membrane lipoprotein BamD-like" evidence="3">
    <location>
        <begin position="129"/>
        <end position="249"/>
    </location>
</feature>
<dbReference type="RefSeq" id="WP_267847380.1">
    <property type="nucleotide sequence ID" value="NZ_JAPMXC010000001.1"/>
</dbReference>
<dbReference type="InterPro" id="IPR011990">
    <property type="entry name" value="TPR-like_helical_dom_sf"/>
</dbReference>
<evidence type="ECO:0000259" key="4">
    <source>
        <dbReference type="Pfam" id="PF16331"/>
    </source>
</evidence>
<dbReference type="InterPro" id="IPR014162">
    <property type="entry name" value="CpoB_C"/>
</dbReference>
<comment type="similarity">
    <text evidence="2">Belongs to the CpoB family.</text>
</comment>
<dbReference type="InterPro" id="IPR032519">
    <property type="entry name" value="YbgF_tri"/>
</dbReference>
<accession>A0ABT3ZML3</accession>
<dbReference type="HAMAP" id="MF_02066">
    <property type="entry name" value="CpoB"/>
    <property type="match status" value="1"/>
</dbReference>
<dbReference type="SUPFAM" id="SSF48452">
    <property type="entry name" value="TPR-like"/>
    <property type="match status" value="1"/>
</dbReference>
<keyword evidence="1 2" id="KW-0732">Signal</keyword>
<keyword evidence="2" id="KW-0574">Periplasm</keyword>
<reference evidence="5" key="1">
    <citation type="submission" date="2022-11" db="EMBL/GenBank/DDBJ databases">
        <title>Robbsia betulipollinis sp. nov., isolated from pollen of birch (Betula pendula).</title>
        <authorList>
            <person name="Shi H."/>
            <person name="Ambika Manirajan B."/>
            <person name="Ratering S."/>
            <person name="Geissler-Plaum R."/>
            <person name="Schnell S."/>
        </authorList>
    </citation>
    <scope>NUCLEOTIDE SEQUENCE</scope>
    <source>
        <strain evidence="5">Bb-Pol-6</strain>
    </source>
</reference>
<dbReference type="EMBL" id="JAPMXC010000001">
    <property type="protein sequence ID" value="MCY0387652.1"/>
    <property type="molecule type" value="Genomic_DNA"/>
</dbReference>
<feature type="domain" description="YbgF trimerisation" evidence="4">
    <location>
        <begin position="44"/>
        <end position="116"/>
    </location>
</feature>